<name>A0A7R9QX26_9ACAR</name>
<comment type="similarity">
    <text evidence="2 9">Belongs to the sulfotransferase 2 family.</text>
</comment>
<reference evidence="10" key="1">
    <citation type="submission" date="2020-11" db="EMBL/GenBank/DDBJ databases">
        <authorList>
            <person name="Tran Van P."/>
        </authorList>
    </citation>
    <scope>NUCLEOTIDE SEQUENCE</scope>
</reference>
<evidence type="ECO:0000256" key="8">
    <source>
        <dbReference type="ARBA" id="ARBA00023180"/>
    </source>
</evidence>
<feature type="non-terminal residue" evidence="10">
    <location>
        <position position="310"/>
    </location>
</feature>
<keyword evidence="8 9" id="KW-0325">Glycoprotein</keyword>
<keyword evidence="4" id="KW-0812">Transmembrane</keyword>
<dbReference type="OrthoDB" id="2019940at2759"/>
<evidence type="ECO:0000256" key="9">
    <source>
        <dbReference type="RuleBase" id="RU364020"/>
    </source>
</evidence>
<comment type="subcellular location">
    <subcellularLocation>
        <location evidence="1 9">Golgi apparatus membrane</location>
        <topology evidence="1 9">Single-pass type II membrane protein</topology>
    </subcellularLocation>
</comment>
<evidence type="ECO:0000256" key="5">
    <source>
        <dbReference type="ARBA" id="ARBA00022989"/>
    </source>
</evidence>
<keyword evidence="7" id="KW-0472">Membrane</keyword>
<keyword evidence="3 9" id="KW-0808">Transferase</keyword>
<dbReference type="AlphaFoldDB" id="A0A7R9QX26"/>
<evidence type="ECO:0000313" key="11">
    <source>
        <dbReference type="Proteomes" id="UP000728032"/>
    </source>
</evidence>
<feature type="non-terminal residue" evidence="10">
    <location>
        <position position="1"/>
    </location>
</feature>
<dbReference type="EC" id="2.8.2.-" evidence="9"/>
<dbReference type="EMBL" id="CAJPVJ010024566">
    <property type="protein sequence ID" value="CAG2178806.1"/>
    <property type="molecule type" value="Genomic_DNA"/>
</dbReference>
<dbReference type="Pfam" id="PF03567">
    <property type="entry name" value="Sulfotransfer_2"/>
    <property type="match status" value="1"/>
</dbReference>
<evidence type="ECO:0000256" key="6">
    <source>
        <dbReference type="ARBA" id="ARBA00023034"/>
    </source>
</evidence>
<keyword evidence="9" id="KW-0735">Signal-anchor</keyword>
<evidence type="ECO:0000256" key="1">
    <source>
        <dbReference type="ARBA" id="ARBA00004323"/>
    </source>
</evidence>
<evidence type="ECO:0000256" key="4">
    <source>
        <dbReference type="ARBA" id="ARBA00022692"/>
    </source>
</evidence>
<keyword evidence="6 9" id="KW-0333">Golgi apparatus</keyword>
<dbReference type="InterPro" id="IPR005331">
    <property type="entry name" value="Sulfotransferase"/>
</dbReference>
<evidence type="ECO:0000256" key="2">
    <source>
        <dbReference type="ARBA" id="ARBA00006339"/>
    </source>
</evidence>
<evidence type="ECO:0000256" key="7">
    <source>
        <dbReference type="ARBA" id="ARBA00023136"/>
    </source>
</evidence>
<organism evidence="10">
    <name type="scientific">Oppiella nova</name>
    <dbReference type="NCBI Taxonomy" id="334625"/>
    <lineage>
        <taxon>Eukaryota</taxon>
        <taxon>Metazoa</taxon>
        <taxon>Ecdysozoa</taxon>
        <taxon>Arthropoda</taxon>
        <taxon>Chelicerata</taxon>
        <taxon>Arachnida</taxon>
        <taxon>Acari</taxon>
        <taxon>Acariformes</taxon>
        <taxon>Sarcoptiformes</taxon>
        <taxon>Oribatida</taxon>
        <taxon>Brachypylina</taxon>
        <taxon>Oppioidea</taxon>
        <taxon>Oppiidae</taxon>
        <taxon>Oppiella</taxon>
    </lineage>
</organism>
<keyword evidence="9" id="KW-0119">Carbohydrate metabolism</keyword>
<protein>
    <recommendedName>
        <fullName evidence="9">Carbohydrate sulfotransferase</fullName>
        <ecNumber evidence="9">2.8.2.-</ecNumber>
    </recommendedName>
</protein>
<dbReference type="EMBL" id="OC939391">
    <property type="protein sequence ID" value="CAD7661670.1"/>
    <property type="molecule type" value="Genomic_DNA"/>
</dbReference>
<sequence length="310" mass="36986">ERSLRERRERRLLNLIQAQENQQRRQSYIRNLCYHQYGWRPLNDTTFESMISSITTHLDHLIVDDTNRLIYCFVPKVASTNWKRVLLALNTHTQSPDPLTIKGNESHVMSPAFKTLNQYNSTEDIAVRLRLYLKFMFVRHPYERLLSAYRNKFERTYSDYFRLRFGRKIVRQFRSQPSNESLDMGHDVTFEEFLRYVTELNTTDHKREFNEHWRPAYDLCHPCAIDYDVYGKYETLHSDVQLVLRRAGIQKTVEFPKREDTYSNQPSSDLIHSYYGNVSDLLVDKVADIYAEDIQLFQYDRGIGGKDIEN</sequence>
<dbReference type="GO" id="GO:0016051">
    <property type="term" value="P:carbohydrate biosynthetic process"/>
    <property type="evidence" value="ECO:0007669"/>
    <property type="project" value="InterPro"/>
</dbReference>
<dbReference type="InterPro" id="IPR018011">
    <property type="entry name" value="Carb_sulfotrans_8-10"/>
</dbReference>
<proteinExistence type="inferred from homology"/>
<evidence type="ECO:0000313" key="10">
    <source>
        <dbReference type="EMBL" id="CAD7661670.1"/>
    </source>
</evidence>
<dbReference type="GO" id="GO:0000139">
    <property type="term" value="C:Golgi membrane"/>
    <property type="evidence" value="ECO:0007669"/>
    <property type="project" value="UniProtKB-SubCell"/>
</dbReference>
<dbReference type="Proteomes" id="UP000728032">
    <property type="component" value="Unassembled WGS sequence"/>
</dbReference>
<evidence type="ECO:0000256" key="3">
    <source>
        <dbReference type="ARBA" id="ARBA00022679"/>
    </source>
</evidence>
<accession>A0A7R9QX26</accession>
<dbReference type="PANTHER" id="PTHR12137">
    <property type="entry name" value="CARBOHYDRATE SULFOTRANSFERASE"/>
    <property type="match status" value="1"/>
</dbReference>
<dbReference type="GO" id="GO:0008146">
    <property type="term" value="F:sulfotransferase activity"/>
    <property type="evidence" value="ECO:0007669"/>
    <property type="project" value="InterPro"/>
</dbReference>
<gene>
    <name evidence="10" type="ORF">ONB1V03_LOCUS18230</name>
</gene>
<dbReference type="PANTHER" id="PTHR12137:SF54">
    <property type="entry name" value="CARBOHYDRATE SULFOTRANSFERASE"/>
    <property type="match status" value="1"/>
</dbReference>
<keyword evidence="11" id="KW-1185">Reference proteome</keyword>
<keyword evidence="5" id="KW-1133">Transmembrane helix</keyword>